<organism evidence="2 3">
    <name type="scientific">Cochliobolus sativus (strain ND90Pr / ATCC 201652)</name>
    <name type="common">Common root rot and spot blotch fungus</name>
    <name type="synonym">Bipolaris sorokiniana</name>
    <dbReference type="NCBI Taxonomy" id="665912"/>
    <lineage>
        <taxon>Eukaryota</taxon>
        <taxon>Fungi</taxon>
        <taxon>Dikarya</taxon>
        <taxon>Ascomycota</taxon>
        <taxon>Pezizomycotina</taxon>
        <taxon>Dothideomycetes</taxon>
        <taxon>Pleosporomycetidae</taxon>
        <taxon>Pleosporales</taxon>
        <taxon>Pleosporineae</taxon>
        <taxon>Pleosporaceae</taxon>
        <taxon>Bipolaris</taxon>
    </lineage>
</organism>
<feature type="region of interest" description="Disordered" evidence="1">
    <location>
        <begin position="80"/>
        <end position="99"/>
    </location>
</feature>
<dbReference type="Proteomes" id="UP000016934">
    <property type="component" value="Unassembled WGS sequence"/>
</dbReference>
<evidence type="ECO:0000313" key="2">
    <source>
        <dbReference type="EMBL" id="EMD63149.1"/>
    </source>
</evidence>
<reference evidence="3" key="2">
    <citation type="journal article" date="2013" name="PLoS Genet.">
        <title>Comparative genome structure, secondary metabolite, and effector coding capacity across Cochliobolus pathogens.</title>
        <authorList>
            <person name="Condon B.J."/>
            <person name="Leng Y."/>
            <person name="Wu D."/>
            <person name="Bushley K.E."/>
            <person name="Ohm R.A."/>
            <person name="Otillar R."/>
            <person name="Martin J."/>
            <person name="Schackwitz W."/>
            <person name="Grimwood J."/>
            <person name="MohdZainudin N."/>
            <person name="Xue C."/>
            <person name="Wang R."/>
            <person name="Manning V.A."/>
            <person name="Dhillon B."/>
            <person name="Tu Z.J."/>
            <person name="Steffenson B.J."/>
            <person name="Salamov A."/>
            <person name="Sun H."/>
            <person name="Lowry S."/>
            <person name="LaButti K."/>
            <person name="Han J."/>
            <person name="Copeland A."/>
            <person name="Lindquist E."/>
            <person name="Barry K."/>
            <person name="Schmutz J."/>
            <person name="Baker S.E."/>
            <person name="Ciuffetti L.M."/>
            <person name="Grigoriev I.V."/>
            <person name="Zhong S."/>
            <person name="Turgeon B.G."/>
        </authorList>
    </citation>
    <scope>NUCLEOTIDE SEQUENCE [LARGE SCALE GENOMIC DNA]</scope>
    <source>
        <strain evidence="3">ND90Pr / ATCC 201652</strain>
    </source>
</reference>
<dbReference type="RefSeq" id="XP_007701385.1">
    <property type="nucleotide sequence ID" value="XM_007703195.1"/>
</dbReference>
<keyword evidence="3" id="KW-1185">Reference proteome</keyword>
<sequence>MDAHGLAATAELQQSSTPTSFFFFCPRDGQGATPMETVAREHAHYYYYCTIPPVQHSTAQQPVGAHALVAATCQSQSHRIGTLEQRGARASNSSEQRASIRQRPSFAVALAVVALLGSFPLYPTMKPTASGEHRQQTPAVRLHGAPATSLELQMLVARNMCESCAATRPDG</sequence>
<name>M2R886_COCSN</name>
<accession>M2R886</accession>
<evidence type="ECO:0000256" key="1">
    <source>
        <dbReference type="SAM" id="MobiDB-lite"/>
    </source>
</evidence>
<proteinExistence type="predicted"/>
<evidence type="ECO:0000313" key="3">
    <source>
        <dbReference type="Proteomes" id="UP000016934"/>
    </source>
</evidence>
<dbReference type="EMBL" id="KB445645">
    <property type="protein sequence ID" value="EMD63149.1"/>
    <property type="molecule type" value="Genomic_DNA"/>
</dbReference>
<dbReference type="KEGG" id="bsc:COCSADRAFT_338197"/>
<dbReference type="GeneID" id="19137323"/>
<gene>
    <name evidence="2" type="ORF">COCSADRAFT_338197</name>
</gene>
<feature type="compositionally biased region" description="Polar residues" evidence="1">
    <location>
        <begin position="90"/>
        <end position="99"/>
    </location>
</feature>
<dbReference type="HOGENOM" id="CLU_1562756_0_0_1"/>
<dbReference type="AlphaFoldDB" id="M2R886"/>
<reference evidence="2 3" key="1">
    <citation type="journal article" date="2012" name="PLoS Pathog.">
        <title>Diverse lifestyles and strategies of plant pathogenesis encoded in the genomes of eighteen Dothideomycetes fungi.</title>
        <authorList>
            <person name="Ohm R.A."/>
            <person name="Feau N."/>
            <person name="Henrissat B."/>
            <person name="Schoch C.L."/>
            <person name="Horwitz B.A."/>
            <person name="Barry K.W."/>
            <person name="Condon B.J."/>
            <person name="Copeland A.C."/>
            <person name="Dhillon B."/>
            <person name="Glaser F."/>
            <person name="Hesse C.N."/>
            <person name="Kosti I."/>
            <person name="LaButti K."/>
            <person name="Lindquist E.A."/>
            <person name="Lucas S."/>
            <person name="Salamov A.A."/>
            <person name="Bradshaw R.E."/>
            <person name="Ciuffetti L."/>
            <person name="Hamelin R.C."/>
            <person name="Kema G.H.J."/>
            <person name="Lawrence C."/>
            <person name="Scott J.A."/>
            <person name="Spatafora J.W."/>
            <person name="Turgeon B.G."/>
            <person name="de Wit P.J.G.M."/>
            <person name="Zhong S."/>
            <person name="Goodwin S.B."/>
            <person name="Grigoriev I.V."/>
        </authorList>
    </citation>
    <scope>NUCLEOTIDE SEQUENCE [LARGE SCALE GENOMIC DNA]</scope>
    <source>
        <strain evidence="3">ND90Pr / ATCC 201652</strain>
    </source>
</reference>
<protein>
    <submittedName>
        <fullName evidence="2">Uncharacterized protein</fullName>
    </submittedName>
</protein>